<evidence type="ECO:0000313" key="8">
    <source>
        <dbReference type="EMBL" id="RFT15361.1"/>
    </source>
</evidence>
<organism evidence="8 9">
    <name type="scientific">Candidatus Saccharicenans subterraneus</name>
    <dbReference type="NCBI Taxonomy" id="2508984"/>
    <lineage>
        <taxon>Bacteria</taxon>
        <taxon>Candidatus Aminicenantota</taxon>
        <taxon>Candidatus Aminicenantia</taxon>
        <taxon>Candidatus Aminicenantales</taxon>
        <taxon>Candidatus Saccharicenantaceae</taxon>
        <taxon>Candidatus Saccharicenans</taxon>
    </lineage>
</organism>
<dbReference type="PIRSF" id="PIRSF006483">
    <property type="entry name" value="Membrane_protein_YitT"/>
    <property type="match status" value="1"/>
</dbReference>
<dbReference type="InterPro" id="IPR019264">
    <property type="entry name" value="DUF2179"/>
</dbReference>
<comment type="subcellular location">
    <subcellularLocation>
        <location evidence="1">Cell membrane</location>
        <topology evidence="1">Multi-pass membrane protein</topology>
    </subcellularLocation>
</comment>
<feature type="transmembrane region" description="Helical" evidence="6">
    <location>
        <begin position="104"/>
        <end position="123"/>
    </location>
</feature>
<comment type="caution">
    <text evidence="8">The sequence shown here is derived from an EMBL/GenBank/DDBJ whole genome shotgun (WGS) entry which is preliminary data.</text>
</comment>
<dbReference type="InterPro" id="IPR015867">
    <property type="entry name" value="N-reg_PII/ATP_PRibTrfase_C"/>
</dbReference>
<keyword evidence="3 6" id="KW-0812">Transmembrane</keyword>
<dbReference type="Gene3D" id="3.30.70.120">
    <property type="match status" value="1"/>
</dbReference>
<keyword evidence="5 6" id="KW-0472">Membrane</keyword>
<sequence>MTGQAAYVRKSKIFWSRAKMSTKFLYPRESLKKISRNLLLVLVGSAIMGLGYALFLIPYHLVPGGVSGISIILNYLFKLPVGLLIIALNIPVFLLSYKFLGKKYLLTTLLGMTVSSLLIDFFNEIIRLPRGTENPLLAAIYGGLMLGLGLGLVFRGQASTGGSDVIGLILNKYTGLTVGISIMLTDFVIISASGLVFRNLEAPLYGYIVLFISSKVIDLVLEGWSFSKLVFITSTRADQIASFIINQLDRSGSALKSRSLYLNREGEIIITVIHRKQLPELKAFIKKTDPQAFVIINDTYEVLGKGFKPIHSS</sequence>
<dbReference type="EMBL" id="QUAH01000010">
    <property type="protein sequence ID" value="RFT15361.1"/>
    <property type="molecule type" value="Genomic_DNA"/>
</dbReference>
<accession>A0A3E2BKW9</accession>
<keyword evidence="4 6" id="KW-1133">Transmembrane helix</keyword>
<evidence type="ECO:0000256" key="1">
    <source>
        <dbReference type="ARBA" id="ARBA00004651"/>
    </source>
</evidence>
<protein>
    <recommendedName>
        <fullName evidence="7">DUF2179 domain-containing protein</fullName>
    </recommendedName>
</protein>
<dbReference type="PANTHER" id="PTHR33545">
    <property type="entry name" value="UPF0750 MEMBRANE PROTEIN YITT-RELATED"/>
    <property type="match status" value="1"/>
</dbReference>
<name>A0A3E2BKW9_9BACT</name>
<reference evidence="8 9" key="1">
    <citation type="submission" date="2018-08" db="EMBL/GenBank/DDBJ databases">
        <title>Genome analysis of the thermophilic bacterium of the candidate phylum Aminicenantes from deep subsurface aquifer revealed its physiology and ecological role.</title>
        <authorList>
            <person name="Kadnikov V.V."/>
            <person name="Mardanov A.V."/>
            <person name="Beletsky A.V."/>
            <person name="Karnachuk O.V."/>
            <person name="Ravin N.V."/>
        </authorList>
    </citation>
    <scope>NUCLEOTIDE SEQUENCE [LARGE SCALE GENOMIC DNA]</scope>
    <source>
        <strain evidence="8">BY38</strain>
    </source>
</reference>
<dbReference type="InterPro" id="IPR051461">
    <property type="entry name" value="UPF0750_membrane"/>
</dbReference>
<keyword evidence="2" id="KW-1003">Cell membrane</keyword>
<dbReference type="PANTHER" id="PTHR33545:SF9">
    <property type="entry name" value="UPF0750 MEMBRANE PROTEIN YITE"/>
    <property type="match status" value="1"/>
</dbReference>
<dbReference type="Proteomes" id="UP000257323">
    <property type="component" value="Unassembled WGS sequence"/>
</dbReference>
<feature type="domain" description="DUF2179" evidence="7">
    <location>
        <begin position="254"/>
        <end position="304"/>
    </location>
</feature>
<evidence type="ECO:0000256" key="5">
    <source>
        <dbReference type="ARBA" id="ARBA00023136"/>
    </source>
</evidence>
<feature type="transmembrane region" description="Helical" evidence="6">
    <location>
        <begin position="135"/>
        <end position="154"/>
    </location>
</feature>
<feature type="transmembrane region" description="Helical" evidence="6">
    <location>
        <begin position="175"/>
        <end position="198"/>
    </location>
</feature>
<dbReference type="Pfam" id="PF02588">
    <property type="entry name" value="YitT_membrane"/>
    <property type="match status" value="1"/>
</dbReference>
<evidence type="ECO:0000256" key="3">
    <source>
        <dbReference type="ARBA" id="ARBA00022692"/>
    </source>
</evidence>
<feature type="transmembrane region" description="Helical" evidence="6">
    <location>
        <begin position="79"/>
        <end position="97"/>
    </location>
</feature>
<evidence type="ECO:0000256" key="4">
    <source>
        <dbReference type="ARBA" id="ARBA00022989"/>
    </source>
</evidence>
<evidence type="ECO:0000259" key="7">
    <source>
        <dbReference type="Pfam" id="PF10035"/>
    </source>
</evidence>
<gene>
    <name evidence="8" type="ORF">OP8BY_0470</name>
</gene>
<dbReference type="InterPro" id="IPR003740">
    <property type="entry name" value="YitT"/>
</dbReference>
<proteinExistence type="predicted"/>
<dbReference type="Pfam" id="PF10035">
    <property type="entry name" value="DUF2179"/>
    <property type="match status" value="1"/>
</dbReference>
<dbReference type="AlphaFoldDB" id="A0A3E2BKW9"/>
<evidence type="ECO:0000256" key="6">
    <source>
        <dbReference type="SAM" id="Phobius"/>
    </source>
</evidence>
<evidence type="ECO:0000256" key="2">
    <source>
        <dbReference type="ARBA" id="ARBA00022475"/>
    </source>
</evidence>
<dbReference type="GO" id="GO:0005886">
    <property type="term" value="C:plasma membrane"/>
    <property type="evidence" value="ECO:0007669"/>
    <property type="project" value="UniProtKB-SubCell"/>
</dbReference>
<feature type="transmembrane region" description="Helical" evidence="6">
    <location>
        <begin position="38"/>
        <end position="59"/>
    </location>
</feature>
<feature type="transmembrane region" description="Helical" evidence="6">
    <location>
        <begin position="204"/>
        <end position="221"/>
    </location>
</feature>
<evidence type="ECO:0000313" key="9">
    <source>
        <dbReference type="Proteomes" id="UP000257323"/>
    </source>
</evidence>
<dbReference type="CDD" id="cd16380">
    <property type="entry name" value="YitT_C"/>
    <property type="match status" value="1"/>
</dbReference>